<evidence type="ECO:0000256" key="2">
    <source>
        <dbReference type="ARBA" id="ARBA00006824"/>
    </source>
</evidence>
<comment type="similarity">
    <text evidence="2 6">Belongs to the peroxisomal membrane protein PXMP2/4 family.</text>
</comment>
<accession>A0A9W6C1Q1</accession>
<evidence type="ECO:0000256" key="1">
    <source>
        <dbReference type="ARBA" id="ARBA00004141"/>
    </source>
</evidence>
<name>A0A9W6C1Q1_9CHLO</name>
<keyword evidence="3 6" id="KW-0812">Transmembrane</keyword>
<dbReference type="GO" id="GO:0005737">
    <property type="term" value="C:cytoplasm"/>
    <property type="evidence" value="ECO:0007669"/>
    <property type="project" value="TreeGrafter"/>
</dbReference>
<evidence type="ECO:0000313" key="8">
    <source>
        <dbReference type="EMBL" id="GLC61491.1"/>
    </source>
</evidence>
<dbReference type="InterPro" id="IPR007248">
    <property type="entry name" value="Mpv17_PMP22"/>
</dbReference>
<evidence type="ECO:0000256" key="6">
    <source>
        <dbReference type="RuleBase" id="RU363053"/>
    </source>
</evidence>
<dbReference type="OrthoDB" id="430207at2759"/>
<feature type="region of interest" description="Disordered" evidence="7">
    <location>
        <begin position="59"/>
        <end position="86"/>
    </location>
</feature>
<evidence type="ECO:0000256" key="4">
    <source>
        <dbReference type="ARBA" id="ARBA00022989"/>
    </source>
</evidence>
<protein>
    <submittedName>
        <fullName evidence="8">Uncharacterized protein</fullName>
    </submittedName>
</protein>
<feature type="compositionally biased region" description="Gly residues" evidence="7">
    <location>
        <begin position="60"/>
        <end position="81"/>
    </location>
</feature>
<feature type="transmembrane region" description="Helical" evidence="6">
    <location>
        <begin position="177"/>
        <end position="198"/>
    </location>
</feature>
<gene>
    <name evidence="8" type="primary">PLEST010893</name>
    <name evidence="8" type="ORF">PLESTB_001762300</name>
</gene>
<feature type="transmembrane region" description="Helical" evidence="6">
    <location>
        <begin position="140"/>
        <end position="157"/>
    </location>
</feature>
<keyword evidence="4 6" id="KW-1133">Transmembrane helix</keyword>
<dbReference type="Proteomes" id="UP001165080">
    <property type="component" value="Unassembled WGS sequence"/>
</dbReference>
<evidence type="ECO:0000256" key="3">
    <source>
        <dbReference type="ARBA" id="ARBA00022692"/>
    </source>
</evidence>
<dbReference type="GO" id="GO:0016020">
    <property type="term" value="C:membrane"/>
    <property type="evidence" value="ECO:0007669"/>
    <property type="project" value="UniProtKB-SubCell"/>
</dbReference>
<proteinExistence type="inferred from homology"/>
<comment type="subcellular location">
    <subcellularLocation>
        <location evidence="1">Membrane</location>
        <topology evidence="1">Multi-pass membrane protein</topology>
    </subcellularLocation>
</comment>
<dbReference type="AlphaFoldDB" id="A0A9W6C1Q1"/>
<dbReference type="PANTHER" id="PTHR11266:SF80">
    <property type="entry name" value="PEROXISOMAL MEMBRANE PROTEIN 2"/>
    <property type="match status" value="1"/>
</dbReference>
<keyword evidence="9" id="KW-1185">Reference proteome</keyword>
<organism evidence="8 9">
    <name type="scientific">Pleodorina starrii</name>
    <dbReference type="NCBI Taxonomy" id="330485"/>
    <lineage>
        <taxon>Eukaryota</taxon>
        <taxon>Viridiplantae</taxon>
        <taxon>Chlorophyta</taxon>
        <taxon>core chlorophytes</taxon>
        <taxon>Chlorophyceae</taxon>
        <taxon>CS clade</taxon>
        <taxon>Chlamydomonadales</taxon>
        <taxon>Volvocaceae</taxon>
        <taxon>Pleodorina</taxon>
    </lineage>
</organism>
<dbReference type="PANTHER" id="PTHR11266">
    <property type="entry name" value="PEROXISOMAL MEMBRANE PROTEIN 2, PXMP2 MPV17"/>
    <property type="match status" value="1"/>
</dbReference>
<comment type="caution">
    <text evidence="8">The sequence shown here is derived from an EMBL/GenBank/DDBJ whole genome shotgun (WGS) entry which is preliminary data.</text>
</comment>
<reference evidence="8 9" key="1">
    <citation type="journal article" date="2023" name="Commun. Biol.">
        <title>Reorganization of the ancestral sex-determining regions during the evolution of trioecy in Pleodorina starrii.</title>
        <authorList>
            <person name="Takahashi K."/>
            <person name="Suzuki S."/>
            <person name="Kawai-Toyooka H."/>
            <person name="Yamamoto K."/>
            <person name="Hamaji T."/>
            <person name="Ootsuki R."/>
            <person name="Yamaguchi H."/>
            <person name="Kawachi M."/>
            <person name="Higashiyama T."/>
            <person name="Nozaki H."/>
        </authorList>
    </citation>
    <scope>NUCLEOTIDE SEQUENCE [LARGE SCALE GENOMIC DNA]</scope>
    <source>
        <strain evidence="8 9">NIES-4479</strain>
    </source>
</reference>
<sequence>MASISGTQSVLRFCLRSGARHSSNVVAAVARPRCPTVGKPAAPTPGSSIQRRMLCRAVEGSGGGSGGGSGAGKSVGSGGSGEPFKPSGSSGGLWGWYMTCLESNPLVTKALTCALLNALGDIFCQLFIEGGKWDIRRTGVFTFMGLALVGPTLHYWYSLLNTLIPARGATGALLQLLLDQGVFAPVFLGTFISVLFTIEGKAGLIRAKLEQDLWETVKVNWVLWIPAQYINFRFVPPNLQVLTANVVALIWNTYMSFQSHKAVGGQESAKH</sequence>
<dbReference type="EMBL" id="BRXU01000047">
    <property type="protein sequence ID" value="GLC61491.1"/>
    <property type="molecule type" value="Genomic_DNA"/>
</dbReference>
<evidence type="ECO:0000256" key="5">
    <source>
        <dbReference type="ARBA" id="ARBA00023136"/>
    </source>
</evidence>
<evidence type="ECO:0000256" key="7">
    <source>
        <dbReference type="SAM" id="MobiDB-lite"/>
    </source>
</evidence>
<dbReference type="Pfam" id="PF04117">
    <property type="entry name" value="Mpv17_PMP22"/>
    <property type="match status" value="1"/>
</dbReference>
<keyword evidence="5 6" id="KW-0472">Membrane</keyword>
<evidence type="ECO:0000313" key="9">
    <source>
        <dbReference type="Proteomes" id="UP001165080"/>
    </source>
</evidence>